<keyword evidence="1" id="KW-1133">Transmembrane helix</keyword>
<sequence length="343" mass="38920">MSLHQPWLGDQLGPVTCYLYAPPSSFMLYAPPSLYRGRFAEYPVRYGNSLFFYIFGNTSVHGSIHVSVYPATLDPNRELYFDDKNQSISAEDEKAWVSIDLADISTQNIFDVEAGTYSTLTYQMQSYRFLKPAGWNYVGLFPQFKEVPQVMSQFRQETIYPGVLLPGKPIVGSLHVNPNAHASITLREAKIYSLVNVVGLIGGVFGLCMAIQSCMFGYRPRSPWGIVHRWFMGNLRRSMSQALVGPSEGLHKTVSYVRPVQQRFLNPDVSMTSSIEGDATISPVSPQEIDSQHRLDLVEERLQLMELVLKFYYINDEVFRTVDSAFEDAERDSRKDSLMSRES</sequence>
<feature type="transmembrane region" description="Helical" evidence="1">
    <location>
        <begin position="191"/>
        <end position="211"/>
    </location>
</feature>
<keyword evidence="1" id="KW-0472">Membrane</keyword>
<reference evidence="2" key="1">
    <citation type="submission" date="2020-01" db="EMBL/GenBank/DDBJ databases">
        <title>Genome Sequencing of Three Apophysomyces-Like Fungal Strains Confirms a Novel Fungal Genus in the Mucoromycota with divergent Burkholderia-like Endosymbiotic Bacteria.</title>
        <authorList>
            <person name="Stajich J.E."/>
            <person name="Macias A.M."/>
            <person name="Carter-House D."/>
            <person name="Lovett B."/>
            <person name="Kasson L.R."/>
            <person name="Berry K."/>
            <person name="Grigoriev I."/>
            <person name="Chang Y."/>
            <person name="Spatafora J."/>
            <person name="Kasson M.T."/>
        </authorList>
    </citation>
    <scope>NUCLEOTIDE SEQUENCE</scope>
    <source>
        <strain evidence="2">NRRL A-21654</strain>
    </source>
</reference>
<organism evidence="2 3">
    <name type="scientific">Apophysomyces ossiformis</name>
    <dbReference type="NCBI Taxonomy" id="679940"/>
    <lineage>
        <taxon>Eukaryota</taxon>
        <taxon>Fungi</taxon>
        <taxon>Fungi incertae sedis</taxon>
        <taxon>Mucoromycota</taxon>
        <taxon>Mucoromycotina</taxon>
        <taxon>Mucoromycetes</taxon>
        <taxon>Mucorales</taxon>
        <taxon>Mucorineae</taxon>
        <taxon>Mucoraceae</taxon>
        <taxon>Apophysomyces</taxon>
    </lineage>
</organism>
<evidence type="ECO:0000256" key="1">
    <source>
        <dbReference type="SAM" id="Phobius"/>
    </source>
</evidence>
<name>A0A8H7BRJ0_9FUNG</name>
<keyword evidence="1" id="KW-0812">Transmembrane</keyword>
<accession>A0A8H7BRJ0</accession>
<protein>
    <submittedName>
        <fullName evidence="2">Uncharacterized protein</fullName>
    </submittedName>
</protein>
<dbReference type="EMBL" id="JABAYA010000014">
    <property type="protein sequence ID" value="KAF7730679.1"/>
    <property type="molecule type" value="Genomic_DNA"/>
</dbReference>
<dbReference type="AlphaFoldDB" id="A0A8H7BRJ0"/>
<proteinExistence type="predicted"/>
<comment type="caution">
    <text evidence="2">The sequence shown here is derived from an EMBL/GenBank/DDBJ whole genome shotgun (WGS) entry which is preliminary data.</text>
</comment>
<evidence type="ECO:0000313" key="3">
    <source>
        <dbReference type="Proteomes" id="UP000605846"/>
    </source>
</evidence>
<dbReference type="OrthoDB" id="2217076at2759"/>
<gene>
    <name evidence="2" type="ORF">EC973_001628</name>
</gene>
<evidence type="ECO:0000313" key="2">
    <source>
        <dbReference type="EMBL" id="KAF7730679.1"/>
    </source>
</evidence>
<dbReference type="Proteomes" id="UP000605846">
    <property type="component" value="Unassembled WGS sequence"/>
</dbReference>
<keyword evidence="3" id="KW-1185">Reference proteome</keyword>